<reference evidence="4" key="1">
    <citation type="journal article" date="2022" name="bioRxiv">
        <title>Sequencing and chromosome-scale assembly of the giantPleurodeles waltlgenome.</title>
        <authorList>
            <person name="Brown T."/>
            <person name="Elewa A."/>
            <person name="Iarovenko S."/>
            <person name="Subramanian E."/>
            <person name="Araus A.J."/>
            <person name="Petzold A."/>
            <person name="Susuki M."/>
            <person name="Suzuki K.-i.T."/>
            <person name="Hayashi T."/>
            <person name="Toyoda A."/>
            <person name="Oliveira C."/>
            <person name="Osipova E."/>
            <person name="Leigh N.D."/>
            <person name="Simon A."/>
            <person name="Yun M.H."/>
        </authorList>
    </citation>
    <scope>NUCLEOTIDE SEQUENCE</scope>
    <source>
        <strain evidence="4">20211129_DDA</strain>
        <tissue evidence="4">Liver</tissue>
    </source>
</reference>
<feature type="signal peptide" evidence="2">
    <location>
        <begin position="1"/>
        <end position="23"/>
    </location>
</feature>
<dbReference type="Gene3D" id="2.40.50.40">
    <property type="match status" value="1"/>
</dbReference>
<comment type="caution">
    <text evidence="4">The sequence shown here is derived from an EMBL/GenBank/DDBJ whole genome shotgun (WGS) entry which is preliminary data.</text>
</comment>
<dbReference type="EMBL" id="JANPWB010000002">
    <property type="protein sequence ID" value="KAJ1210170.1"/>
    <property type="molecule type" value="Genomic_DNA"/>
</dbReference>
<protein>
    <recommendedName>
        <fullName evidence="3">Chemokine interleukin-8-like domain-containing protein</fullName>
    </recommendedName>
</protein>
<evidence type="ECO:0000256" key="1">
    <source>
        <dbReference type="ARBA" id="ARBA00022514"/>
    </source>
</evidence>
<dbReference type="AlphaFoldDB" id="A0AAV7W838"/>
<feature type="domain" description="Chemokine interleukin-8-like" evidence="3">
    <location>
        <begin position="30"/>
        <end position="87"/>
    </location>
</feature>
<dbReference type="GO" id="GO:0006955">
    <property type="term" value="P:immune response"/>
    <property type="evidence" value="ECO:0007669"/>
    <property type="project" value="InterPro"/>
</dbReference>
<dbReference type="InterPro" id="IPR036048">
    <property type="entry name" value="Interleukin_8-like_sf"/>
</dbReference>
<dbReference type="InterPro" id="IPR001811">
    <property type="entry name" value="Chemokine_IL8-like_dom"/>
</dbReference>
<dbReference type="Proteomes" id="UP001066276">
    <property type="component" value="Chromosome 1_2"/>
</dbReference>
<feature type="chain" id="PRO_5043597054" description="Chemokine interleukin-8-like domain-containing protein" evidence="2">
    <location>
        <begin position="24"/>
        <end position="106"/>
    </location>
</feature>
<dbReference type="SUPFAM" id="SSF54117">
    <property type="entry name" value="Interleukin 8-like chemokines"/>
    <property type="match status" value="1"/>
</dbReference>
<evidence type="ECO:0000259" key="3">
    <source>
        <dbReference type="Pfam" id="PF00048"/>
    </source>
</evidence>
<dbReference type="Pfam" id="PF00048">
    <property type="entry name" value="IL8"/>
    <property type="match status" value="1"/>
</dbReference>
<accession>A0AAV7W838</accession>
<keyword evidence="1" id="KW-0202">Cytokine</keyword>
<name>A0AAV7W838_PLEWA</name>
<dbReference type="GO" id="GO:0008009">
    <property type="term" value="F:chemokine activity"/>
    <property type="evidence" value="ECO:0007669"/>
    <property type="project" value="InterPro"/>
</dbReference>
<dbReference type="GO" id="GO:0005615">
    <property type="term" value="C:extracellular space"/>
    <property type="evidence" value="ECO:0007669"/>
    <property type="project" value="UniProtKB-KW"/>
</dbReference>
<keyword evidence="5" id="KW-1185">Reference proteome</keyword>
<proteinExistence type="predicted"/>
<gene>
    <name evidence="4" type="ORF">NDU88_005538</name>
</gene>
<evidence type="ECO:0000313" key="4">
    <source>
        <dbReference type="EMBL" id="KAJ1210170.1"/>
    </source>
</evidence>
<evidence type="ECO:0000256" key="2">
    <source>
        <dbReference type="SAM" id="SignalP"/>
    </source>
</evidence>
<organism evidence="4 5">
    <name type="scientific">Pleurodeles waltl</name>
    <name type="common">Iberian ribbed newt</name>
    <dbReference type="NCBI Taxonomy" id="8319"/>
    <lineage>
        <taxon>Eukaryota</taxon>
        <taxon>Metazoa</taxon>
        <taxon>Chordata</taxon>
        <taxon>Craniata</taxon>
        <taxon>Vertebrata</taxon>
        <taxon>Euteleostomi</taxon>
        <taxon>Amphibia</taxon>
        <taxon>Batrachia</taxon>
        <taxon>Caudata</taxon>
        <taxon>Salamandroidea</taxon>
        <taxon>Salamandridae</taxon>
        <taxon>Pleurodelinae</taxon>
        <taxon>Pleurodeles</taxon>
    </lineage>
</organism>
<keyword evidence="2" id="KW-0732">Signal</keyword>
<sequence>MDPKVLTVLAGLVLLRWFQPSEAFSPNGISCCTEVGNHISKKALSRVLNCEIQRADGVCDIAAVVLHTKHKILCASPNSKHVKRWMKICHTVLIRVRSIDAASRLC</sequence>
<evidence type="ECO:0000313" key="5">
    <source>
        <dbReference type="Proteomes" id="UP001066276"/>
    </source>
</evidence>